<evidence type="ECO:0000259" key="2">
    <source>
        <dbReference type="Pfam" id="PF08291"/>
    </source>
</evidence>
<keyword evidence="3" id="KW-0645">Protease</keyword>
<dbReference type="EMBL" id="JBICZW010000030">
    <property type="protein sequence ID" value="MFG3193450.1"/>
    <property type="molecule type" value="Genomic_DNA"/>
</dbReference>
<dbReference type="SUPFAM" id="SSF47090">
    <property type="entry name" value="PGBD-like"/>
    <property type="match status" value="1"/>
</dbReference>
<accession>A0ABW7C110</accession>
<dbReference type="Pfam" id="PF01471">
    <property type="entry name" value="PG_binding_1"/>
    <property type="match status" value="1"/>
</dbReference>
<dbReference type="InterPro" id="IPR036365">
    <property type="entry name" value="PGBD-like_sf"/>
</dbReference>
<dbReference type="Gene3D" id="3.30.1380.10">
    <property type="match status" value="1"/>
</dbReference>
<dbReference type="RefSeq" id="WP_392016403.1">
    <property type="nucleotide sequence ID" value="NZ_JBIBSS010000035.1"/>
</dbReference>
<protein>
    <submittedName>
        <fullName evidence="3">D-Ala-D-Ala carboxypeptidase family metallohydrolase</fullName>
    </submittedName>
</protein>
<reference evidence="3 4" key="1">
    <citation type="submission" date="2024-10" db="EMBL/GenBank/DDBJ databases">
        <title>The Natural Products Discovery Center: Release of the First 8490 Sequenced Strains for Exploring Actinobacteria Biosynthetic Diversity.</title>
        <authorList>
            <person name="Kalkreuter E."/>
            <person name="Kautsar S.A."/>
            <person name="Yang D."/>
            <person name="Bader C.D."/>
            <person name="Teijaro C.N."/>
            <person name="Fluegel L."/>
            <person name="Davis C.M."/>
            <person name="Simpson J.R."/>
            <person name="Lauterbach L."/>
            <person name="Steele A.D."/>
            <person name="Gui C."/>
            <person name="Meng S."/>
            <person name="Li G."/>
            <person name="Viehrig K."/>
            <person name="Ye F."/>
            <person name="Su P."/>
            <person name="Kiefer A.F."/>
            <person name="Nichols A."/>
            <person name="Cepeda A.J."/>
            <person name="Yan W."/>
            <person name="Fan B."/>
            <person name="Jiang Y."/>
            <person name="Adhikari A."/>
            <person name="Zheng C.-J."/>
            <person name="Schuster L."/>
            <person name="Cowan T.M."/>
            <person name="Smanski M.J."/>
            <person name="Chevrette M.G."/>
            <person name="De Carvalho L.P.S."/>
            <person name="Shen B."/>
        </authorList>
    </citation>
    <scope>NUCLEOTIDE SEQUENCE [LARGE SCALE GENOMIC DNA]</scope>
    <source>
        <strain evidence="3 4">NPDC048229</strain>
    </source>
</reference>
<dbReference type="Gene3D" id="1.10.101.10">
    <property type="entry name" value="PGBD-like superfamily/PGBD"/>
    <property type="match status" value="1"/>
</dbReference>
<dbReference type="InterPro" id="IPR013230">
    <property type="entry name" value="Peptidase_M15A_C"/>
</dbReference>
<dbReference type="GO" id="GO:0004180">
    <property type="term" value="F:carboxypeptidase activity"/>
    <property type="evidence" value="ECO:0007669"/>
    <property type="project" value="UniProtKB-KW"/>
</dbReference>
<organism evidence="3 4">
    <name type="scientific">Streptomyces omiyaensis</name>
    <dbReference type="NCBI Taxonomy" id="68247"/>
    <lineage>
        <taxon>Bacteria</taxon>
        <taxon>Bacillati</taxon>
        <taxon>Actinomycetota</taxon>
        <taxon>Actinomycetes</taxon>
        <taxon>Kitasatosporales</taxon>
        <taxon>Streptomycetaceae</taxon>
        <taxon>Streptomyces</taxon>
    </lineage>
</organism>
<dbReference type="InterPro" id="IPR002477">
    <property type="entry name" value="Peptidoglycan-bd-like"/>
</dbReference>
<name>A0ABW7C110_9ACTN</name>
<dbReference type="Proteomes" id="UP001604282">
    <property type="component" value="Unassembled WGS sequence"/>
</dbReference>
<gene>
    <name evidence="3" type="ORF">ACGFYS_31475</name>
</gene>
<evidence type="ECO:0000313" key="4">
    <source>
        <dbReference type="Proteomes" id="UP001604282"/>
    </source>
</evidence>
<feature type="domain" description="Peptidase M15A C-terminal" evidence="2">
    <location>
        <begin position="138"/>
        <end position="252"/>
    </location>
</feature>
<feature type="domain" description="Peptidoglycan binding-like" evidence="1">
    <location>
        <begin position="68"/>
        <end position="126"/>
    </location>
</feature>
<dbReference type="InterPro" id="IPR009045">
    <property type="entry name" value="Zn_M74/Hedgehog-like"/>
</dbReference>
<keyword evidence="4" id="KW-1185">Reference proteome</keyword>
<evidence type="ECO:0000259" key="1">
    <source>
        <dbReference type="Pfam" id="PF01471"/>
    </source>
</evidence>
<keyword evidence="3" id="KW-0121">Carboxypeptidase</keyword>
<dbReference type="SUPFAM" id="SSF55166">
    <property type="entry name" value="Hedgehog/DD-peptidase"/>
    <property type="match status" value="1"/>
</dbReference>
<comment type="caution">
    <text evidence="3">The sequence shown here is derived from an EMBL/GenBank/DDBJ whole genome shotgun (WGS) entry which is preliminary data.</text>
</comment>
<proteinExistence type="predicted"/>
<evidence type="ECO:0000313" key="3">
    <source>
        <dbReference type="EMBL" id="MFG3193450.1"/>
    </source>
</evidence>
<dbReference type="Pfam" id="PF08291">
    <property type="entry name" value="Peptidase_M15_3"/>
    <property type="match status" value="1"/>
</dbReference>
<sequence>MSAHTRAPVPHAPHAPSVSPVSLASPLGRLLLALVLLVAGLAGVVAGAGPARADGCYTWSRTLSQGATGADVTQLQIRVAGYPGYGGVLEIDGSYGPATAAAVTRFQSAYGLAADGVAGPATFSKLYALQDDDCTPIHFTYAELNTCNSTWAGGAVSAATAKSNALRTMWKLEALRHALGDQPLRVTSGFRSTSCNAAVGGASNSRHLYGDAADLGAGPHTLCRLAQQARNHGFNGILGPGYPGHSDHAHVDHRPSRYWSASSCGI</sequence>
<keyword evidence="3" id="KW-0378">Hydrolase</keyword>
<dbReference type="InterPro" id="IPR036366">
    <property type="entry name" value="PGBDSf"/>
</dbReference>